<dbReference type="RefSeq" id="WP_166639150.1">
    <property type="nucleotide sequence ID" value="NZ_SNYJ01000002.1"/>
</dbReference>
<comment type="subcellular location">
    <subcellularLocation>
        <location evidence="7">Cell membrane</location>
        <topology evidence="7">Single-pass type II membrane protein</topology>
    </subcellularLocation>
    <text evidence="7">Localizes to the division septum where it forms a ring structure.</text>
</comment>
<evidence type="ECO:0000313" key="10">
    <source>
        <dbReference type="EMBL" id="TDQ42319.1"/>
    </source>
</evidence>
<comment type="function">
    <text evidence="7">Essential cell division protein.</text>
</comment>
<proteinExistence type="inferred from homology"/>
<dbReference type="EMBL" id="SNYJ01000002">
    <property type="protein sequence ID" value="TDQ42319.1"/>
    <property type="molecule type" value="Genomic_DNA"/>
</dbReference>
<gene>
    <name evidence="7" type="primary">ftsL</name>
    <name evidence="10" type="ORF">EV213_102351</name>
</gene>
<accession>A0A4R6UBH2</accession>
<feature type="region of interest" description="Disordered" evidence="9">
    <location>
        <begin position="1"/>
        <end position="21"/>
    </location>
</feature>
<dbReference type="GO" id="GO:0043093">
    <property type="term" value="P:FtsZ-dependent cytokinesis"/>
    <property type="evidence" value="ECO:0007669"/>
    <property type="project" value="UniProtKB-UniRule"/>
</dbReference>
<evidence type="ECO:0000256" key="8">
    <source>
        <dbReference type="NCBIfam" id="TIGR02209"/>
    </source>
</evidence>
<organism evidence="10 11">
    <name type="scientific">Aureibacillus halotolerans</name>
    <dbReference type="NCBI Taxonomy" id="1508390"/>
    <lineage>
        <taxon>Bacteria</taxon>
        <taxon>Bacillati</taxon>
        <taxon>Bacillota</taxon>
        <taxon>Bacilli</taxon>
        <taxon>Bacillales</taxon>
        <taxon>Bacillaceae</taxon>
        <taxon>Aureibacillus</taxon>
    </lineage>
</organism>
<dbReference type="AlphaFoldDB" id="A0A4R6UBH2"/>
<evidence type="ECO:0000256" key="5">
    <source>
        <dbReference type="ARBA" id="ARBA00023136"/>
    </source>
</evidence>
<dbReference type="GO" id="GO:0005886">
    <property type="term" value="C:plasma membrane"/>
    <property type="evidence" value="ECO:0007669"/>
    <property type="project" value="UniProtKB-SubCell"/>
</dbReference>
<name>A0A4R6UBH2_9BACI</name>
<keyword evidence="11" id="KW-1185">Reference proteome</keyword>
<feature type="transmembrane region" description="Helical" evidence="7">
    <location>
        <begin position="36"/>
        <end position="55"/>
    </location>
</feature>
<evidence type="ECO:0000256" key="7">
    <source>
        <dbReference type="HAMAP-Rule" id="MF_00910"/>
    </source>
</evidence>
<keyword evidence="2 7" id="KW-0132">Cell division</keyword>
<evidence type="ECO:0000256" key="2">
    <source>
        <dbReference type="ARBA" id="ARBA00022618"/>
    </source>
</evidence>
<evidence type="ECO:0000256" key="1">
    <source>
        <dbReference type="ARBA" id="ARBA00022475"/>
    </source>
</evidence>
<keyword evidence="5 7" id="KW-0472">Membrane</keyword>
<protein>
    <recommendedName>
        <fullName evidence="7 8">Cell division protein FtsL</fullName>
    </recommendedName>
</protein>
<evidence type="ECO:0000256" key="9">
    <source>
        <dbReference type="SAM" id="MobiDB-lite"/>
    </source>
</evidence>
<reference evidence="10 11" key="1">
    <citation type="submission" date="2019-03" db="EMBL/GenBank/DDBJ databases">
        <title>Genomic Encyclopedia of Type Strains, Phase IV (KMG-IV): sequencing the most valuable type-strain genomes for metagenomic binning, comparative biology and taxonomic classification.</title>
        <authorList>
            <person name="Goeker M."/>
        </authorList>
    </citation>
    <scope>NUCLEOTIDE SEQUENCE [LARGE SCALE GENOMIC DNA]</scope>
    <source>
        <strain evidence="10 11">DSM 28697</strain>
    </source>
</reference>
<sequence length="120" mass="13387">MGNALARERRQQTQSTSPAAQPKIVYKKPRLVPAEICYYILLLSMIVGISVVVLMNSSSIYQASMTVNASETKIETLQDEIEGLKEEKAILSQPERIKSIAEKHGLSLQQNKVKNVQSQE</sequence>
<keyword evidence="6 7" id="KW-0131">Cell cycle</keyword>
<keyword evidence="1 7" id="KW-1003">Cell membrane</keyword>
<comment type="caution">
    <text evidence="10">The sequence shown here is derived from an EMBL/GenBank/DDBJ whole genome shotgun (WGS) entry which is preliminary data.</text>
</comment>
<evidence type="ECO:0000256" key="6">
    <source>
        <dbReference type="ARBA" id="ARBA00023306"/>
    </source>
</evidence>
<comment type="similarity">
    <text evidence="7">Belongs to the FtsL family.</text>
</comment>
<evidence type="ECO:0000313" key="11">
    <source>
        <dbReference type="Proteomes" id="UP000295632"/>
    </source>
</evidence>
<dbReference type="GO" id="GO:0032153">
    <property type="term" value="C:cell division site"/>
    <property type="evidence" value="ECO:0007669"/>
    <property type="project" value="UniProtKB-UniRule"/>
</dbReference>
<dbReference type="InterPro" id="IPR011922">
    <property type="entry name" value="Cell_div_FtsL"/>
</dbReference>
<keyword evidence="4 7" id="KW-1133">Transmembrane helix</keyword>
<evidence type="ECO:0000256" key="4">
    <source>
        <dbReference type="ARBA" id="ARBA00022989"/>
    </source>
</evidence>
<dbReference type="NCBIfam" id="TIGR02209">
    <property type="entry name" value="ftsL_broad"/>
    <property type="match status" value="1"/>
</dbReference>
<feature type="compositionally biased region" description="Basic and acidic residues" evidence="9">
    <location>
        <begin position="1"/>
        <end position="11"/>
    </location>
</feature>
<keyword evidence="3 7" id="KW-0812">Transmembrane</keyword>
<evidence type="ECO:0000256" key="3">
    <source>
        <dbReference type="ARBA" id="ARBA00022692"/>
    </source>
</evidence>
<dbReference type="Proteomes" id="UP000295632">
    <property type="component" value="Unassembled WGS sequence"/>
</dbReference>
<dbReference type="HAMAP" id="MF_00910">
    <property type="entry name" value="FtsL"/>
    <property type="match status" value="1"/>
</dbReference>